<gene>
    <name evidence="1" type="ORF">KG104_02320</name>
</gene>
<dbReference type="Pfam" id="PF11534">
    <property type="entry name" value="HTHP"/>
    <property type="match status" value="1"/>
</dbReference>
<dbReference type="InterPro" id="IPR038125">
    <property type="entry name" value="HTHP_sf"/>
</dbReference>
<dbReference type="EMBL" id="CP076456">
    <property type="protein sequence ID" value="QWQ36667.1"/>
    <property type="molecule type" value="Genomic_DNA"/>
</dbReference>
<dbReference type="RefSeq" id="WP_104056000.1">
    <property type="nucleotide sequence ID" value="NZ_CP076456.1"/>
</dbReference>
<evidence type="ECO:0000313" key="2">
    <source>
        <dbReference type="Proteomes" id="UP000680588"/>
    </source>
</evidence>
<protein>
    <submittedName>
        <fullName evidence="1">Hexameric tyrosine-coordinated heme protein</fullName>
    </submittedName>
</protein>
<dbReference type="AlphaFoldDB" id="A0A975XL22"/>
<keyword evidence="2" id="KW-1185">Reference proteome</keyword>
<evidence type="ECO:0000313" key="1">
    <source>
        <dbReference type="EMBL" id="QWQ36667.1"/>
    </source>
</evidence>
<dbReference type="Gene3D" id="6.10.80.10">
    <property type="entry name" value="Hexameric tyrosine-coordinated heme protein (HTHP)"/>
    <property type="match status" value="1"/>
</dbReference>
<proteinExistence type="predicted"/>
<accession>A0A975XL22</accession>
<sequence>MELVPNNTLICASPEDGRRLALGLAMQTSFAIQPDDHVQKIIRDAYMNNPDGLIAAGHVVAIEFATIAAANNYWR</sequence>
<reference evidence="1" key="1">
    <citation type="submission" date="2021-06" db="EMBL/GenBank/DDBJ databases">
        <title>Novel species in genus Arthrobacter.</title>
        <authorList>
            <person name="Zhang G."/>
        </authorList>
    </citation>
    <scope>NUCLEOTIDE SEQUENCE</scope>
    <source>
        <strain evidence="1">Zg-ZUI122</strain>
    </source>
</reference>
<dbReference type="KEGG" id="asun:KG104_02320"/>
<dbReference type="InterPro" id="IPR021111">
    <property type="entry name" value="Hexamer_Tyr-coord_heme_pr_HTHP"/>
</dbReference>
<organism evidence="1 2">
    <name type="scientific">Arthrobacter sunyaminii</name>
    <dbReference type="NCBI Taxonomy" id="2816859"/>
    <lineage>
        <taxon>Bacteria</taxon>
        <taxon>Bacillati</taxon>
        <taxon>Actinomycetota</taxon>
        <taxon>Actinomycetes</taxon>
        <taxon>Micrococcales</taxon>
        <taxon>Micrococcaceae</taxon>
        <taxon>Arthrobacter</taxon>
    </lineage>
</organism>
<name>A0A975XL22_9MICC</name>
<dbReference type="Proteomes" id="UP000680588">
    <property type="component" value="Chromosome"/>
</dbReference>